<keyword evidence="8 10" id="KW-0648">Protein biosynthesis</keyword>
<evidence type="ECO:0000256" key="3">
    <source>
        <dbReference type="ARBA" id="ARBA00022490"/>
    </source>
</evidence>
<dbReference type="GO" id="GO:0003723">
    <property type="term" value="F:RNA binding"/>
    <property type="evidence" value="ECO:0007669"/>
    <property type="project" value="TreeGrafter"/>
</dbReference>
<dbReference type="GO" id="GO:0017101">
    <property type="term" value="C:aminoacyl-tRNA synthetase multienzyme complex"/>
    <property type="evidence" value="ECO:0007669"/>
    <property type="project" value="TreeGrafter"/>
</dbReference>
<feature type="binding site" evidence="10">
    <location>
        <position position="351"/>
    </location>
    <ligand>
        <name>ATP</name>
        <dbReference type="ChEBI" id="CHEBI:30616"/>
    </ligand>
</feature>
<dbReference type="GO" id="GO:0006422">
    <property type="term" value="P:aspartyl-tRNA aminoacylation"/>
    <property type="evidence" value="ECO:0007669"/>
    <property type="project" value="UniProtKB-UniRule"/>
</dbReference>
<feature type="binding site" evidence="10">
    <location>
        <position position="354"/>
    </location>
    <ligand>
        <name>L-aspartate</name>
        <dbReference type="ChEBI" id="CHEBI:29991"/>
    </ligand>
</feature>
<feature type="region of interest" description="Aspartate" evidence="10">
    <location>
        <begin position="192"/>
        <end position="195"/>
    </location>
</feature>
<dbReference type="InterPro" id="IPR004523">
    <property type="entry name" value="Asp-tRNA_synthase_2"/>
</dbReference>
<evidence type="ECO:0000256" key="9">
    <source>
        <dbReference type="ARBA" id="ARBA00023146"/>
    </source>
</evidence>
<dbReference type="InterPro" id="IPR006195">
    <property type="entry name" value="aa-tRNA-synth_II"/>
</dbReference>
<evidence type="ECO:0000256" key="8">
    <source>
        <dbReference type="ARBA" id="ARBA00022917"/>
    </source>
</evidence>
<dbReference type="SUPFAM" id="SSF50249">
    <property type="entry name" value="Nucleic acid-binding proteins"/>
    <property type="match status" value="1"/>
</dbReference>
<sequence>MLQTRRCGELSEADDGSQQTLCGWLQETRNLGGIAFLQLRDATGVAQLTLPKKKVGEDNFREWTALSRESTLCVTGEVKANTEAPHGVELVPAELQVLNAAATPLPLGVVDRIESEIETRLNARYLDLRRPEVAAFFRIRAAISGAVHNHLRREGFLEVQTPKIIASATEGGTALFPVRYFDREAYLAQSPQLYKQVLMSGGLDRVYEVGPAFRAEEHNTPRHLNEFISIDIEMSWADDDDVMGVIERLVASCAEAVAQEAEALAALEMAPLEVELPLPRITYDEAIEIASAKADIAWGDDLSMEATRAIAEQYGGFYFITRWPLSLKPFYIQPEGEKHSRGFDFMFREVEMTSGGQRVHDVTLLEQRLREQGLDPAEFGHYLEPFRYGMPPHGGWGLGLDRLAMVFSGARNVRECVLFPRDRNRLTP</sequence>
<dbReference type="AlphaFoldDB" id="A0A075I428"/>
<keyword evidence="3 10" id="KW-0963">Cytoplasm</keyword>
<dbReference type="Pfam" id="PF01336">
    <property type="entry name" value="tRNA_anti-codon"/>
    <property type="match status" value="1"/>
</dbReference>
<feature type="binding site" evidence="10">
    <location>
        <position position="351"/>
    </location>
    <ligand>
        <name>Mg(2+)</name>
        <dbReference type="ChEBI" id="CHEBI:18420"/>
        <label>3</label>
    </ligand>
</feature>
<protein>
    <recommendedName>
        <fullName evidence="10">Aspartate--tRNA(Asp/Asn) ligase</fullName>
        <ecNumber evidence="10">6.1.1.23</ecNumber>
    </recommendedName>
    <alternativeName>
        <fullName evidence="10">Aspartyl-tRNA synthetase</fullName>
        <shortName evidence="10">AspRS</shortName>
    </alternativeName>
    <alternativeName>
        <fullName evidence="10">Non-discriminating aspartyl-tRNA synthetase</fullName>
        <shortName evidence="10">ND-AspRS</shortName>
    </alternativeName>
</protein>
<dbReference type="GO" id="GO:0005829">
    <property type="term" value="C:cytosol"/>
    <property type="evidence" value="ECO:0007669"/>
    <property type="project" value="TreeGrafter"/>
</dbReference>
<comment type="subcellular location">
    <subcellularLocation>
        <location evidence="1 10">Cytoplasm</location>
    </subcellularLocation>
</comment>
<dbReference type="Gene3D" id="2.40.50.140">
    <property type="entry name" value="Nucleic acid-binding proteins"/>
    <property type="match status" value="1"/>
</dbReference>
<evidence type="ECO:0000256" key="4">
    <source>
        <dbReference type="ARBA" id="ARBA00022598"/>
    </source>
</evidence>
<dbReference type="InterPro" id="IPR045864">
    <property type="entry name" value="aa-tRNA-synth_II/BPL/LPL"/>
</dbReference>
<name>A0A075I428_9EURY</name>
<evidence type="ECO:0000256" key="7">
    <source>
        <dbReference type="ARBA" id="ARBA00022842"/>
    </source>
</evidence>
<dbReference type="PANTHER" id="PTHR43450">
    <property type="entry name" value="ASPARTYL-TRNA SYNTHETASE"/>
    <property type="match status" value="1"/>
</dbReference>
<feature type="domain" description="Aminoacyl-transfer RNA synthetases class-II family profile" evidence="11">
    <location>
        <begin position="137"/>
        <end position="428"/>
    </location>
</feature>
<dbReference type="GO" id="GO:0005524">
    <property type="term" value="F:ATP binding"/>
    <property type="evidence" value="ECO:0007669"/>
    <property type="project" value="UniProtKB-UniRule"/>
</dbReference>
<dbReference type="InterPro" id="IPR004365">
    <property type="entry name" value="NA-bd_OB_tRNA"/>
</dbReference>
<evidence type="ECO:0000256" key="2">
    <source>
        <dbReference type="ARBA" id="ARBA00005312"/>
    </source>
</evidence>
<proteinExistence type="inferred from homology"/>
<comment type="caution">
    <text evidence="10">Lacks conserved residue(s) required for the propagation of feature annotation.</text>
</comment>
<comment type="catalytic activity">
    <reaction evidence="10">
        <text>tRNA(Asx) + L-aspartate + ATP = L-aspartyl-tRNA(Asx) + AMP + diphosphate</text>
        <dbReference type="Rhea" id="RHEA:18349"/>
        <dbReference type="Rhea" id="RHEA-COMP:9710"/>
        <dbReference type="Rhea" id="RHEA-COMP:9711"/>
        <dbReference type="ChEBI" id="CHEBI:29991"/>
        <dbReference type="ChEBI" id="CHEBI:30616"/>
        <dbReference type="ChEBI" id="CHEBI:33019"/>
        <dbReference type="ChEBI" id="CHEBI:78442"/>
        <dbReference type="ChEBI" id="CHEBI:78516"/>
        <dbReference type="ChEBI" id="CHEBI:456215"/>
        <dbReference type="EC" id="6.1.1.23"/>
    </reaction>
</comment>
<dbReference type="FunFam" id="3.30.930.10:FF:000038">
    <property type="entry name" value="Aspartate--tRNA ligase"/>
    <property type="match status" value="1"/>
</dbReference>
<feature type="binding site" evidence="10">
    <location>
        <position position="351"/>
    </location>
    <ligand>
        <name>Mg(2+)</name>
        <dbReference type="ChEBI" id="CHEBI:18420"/>
        <label>2</label>
    </ligand>
</feature>
<gene>
    <name evidence="12" type="primary">DARS</name>
    <name evidence="10 12" type="synonym">aspS</name>
</gene>
<evidence type="ECO:0000313" key="12">
    <source>
        <dbReference type="EMBL" id="AIF20683.1"/>
    </source>
</evidence>
<dbReference type="InterPro" id="IPR012340">
    <property type="entry name" value="NA-bd_OB-fold"/>
</dbReference>
<evidence type="ECO:0000256" key="5">
    <source>
        <dbReference type="ARBA" id="ARBA00022741"/>
    </source>
</evidence>
<dbReference type="EMBL" id="KF901172">
    <property type="protein sequence ID" value="AIF20683.1"/>
    <property type="molecule type" value="Genomic_DNA"/>
</dbReference>
<dbReference type="InterPro" id="IPR002312">
    <property type="entry name" value="Asp/Asn-tRNA-synth_IIb"/>
</dbReference>
<dbReference type="SUPFAM" id="SSF55681">
    <property type="entry name" value="Class II aaRS and biotin synthetases"/>
    <property type="match status" value="1"/>
</dbReference>
<evidence type="ECO:0000256" key="6">
    <source>
        <dbReference type="ARBA" id="ARBA00022840"/>
    </source>
</evidence>
<dbReference type="GO" id="GO:0050560">
    <property type="term" value="F:aspartate-tRNA(Asn) ligase activity"/>
    <property type="evidence" value="ECO:0007669"/>
    <property type="project" value="UniProtKB-EC"/>
</dbReference>
<dbReference type="NCBIfam" id="NF003483">
    <property type="entry name" value="PRK05159.1"/>
    <property type="match status" value="1"/>
</dbReference>
<feature type="binding site" evidence="10">
    <location>
        <begin position="214"/>
        <end position="216"/>
    </location>
    <ligand>
        <name>ATP</name>
        <dbReference type="ChEBI" id="CHEBI:30616"/>
    </ligand>
</feature>
<dbReference type="Pfam" id="PF00152">
    <property type="entry name" value="tRNA-synt_2"/>
    <property type="match status" value="1"/>
</dbReference>
<dbReference type="HAMAP" id="MF_02075">
    <property type="entry name" value="Asp_tRNA_synth_type2"/>
    <property type="match status" value="1"/>
</dbReference>
<reference evidence="12" key="1">
    <citation type="journal article" date="2014" name="Genome Biol. Evol.">
        <title>Pangenome evidence for extensive interdomain horizontal transfer affecting lineage core and shell genes in uncultured planktonic thaumarchaeota and euryarchaeota.</title>
        <authorList>
            <person name="Deschamps P."/>
            <person name="Zivanovic Y."/>
            <person name="Moreira D."/>
            <person name="Rodriguez-Valera F."/>
            <person name="Lopez-Garcia P."/>
        </authorList>
    </citation>
    <scope>NUCLEOTIDE SEQUENCE</scope>
</reference>
<dbReference type="PRINTS" id="PR01042">
    <property type="entry name" value="TRNASYNTHASP"/>
</dbReference>
<feature type="binding site" evidence="10">
    <location>
        <position position="214"/>
    </location>
    <ligand>
        <name>L-aspartate</name>
        <dbReference type="ChEBI" id="CHEBI:29991"/>
    </ligand>
</feature>
<comment type="subunit">
    <text evidence="10">Homodimer.</text>
</comment>
<feature type="binding site" evidence="10">
    <location>
        <position position="354"/>
    </location>
    <ligand>
        <name>Mg(2+)</name>
        <dbReference type="ChEBI" id="CHEBI:18420"/>
        <label>2</label>
    </ligand>
</feature>
<evidence type="ECO:0000256" key="1">
    <source>
        <dbReference type="ARBA" id="ARBA00004496"/>
    </source>
</evidence>
<dbReference type="CDD" id="cd00776">
    <property type="entry name" value="AsxRS_core"/>
    <property type="match status" value="1"/>
</dbReference>
<keyword evidence="7 10" id="KW-0460">Magnesium</keyword>
<keyword evidence="10" id="KW-0479">Metal-binding</keyword>
<comment type="similarity">
    <text evidence="2 10">Belongs to the class-II aminoacyl-tRNA synthetase family. Type 2 subfamily.</text>
</comment>
<comment type="cofactor">
    <cofactor evidence="10">
        <name>Mg(2+)</name>
        <dbReference type="ChEBI" id="CHEBI:18420"/>
    </cofactor>
    <text evidence="10">Binds 3 Mg(2+) cations per subunit. The strongest magnesium site (Mg1) is bound to the beta- and gamma-phosphates of ATP and four water molecules complete its coordination sphere.</text>
</comment>
<accession>A0A075I428</accession>
<evidence type="ECO:0000259" key="11">
    <source>
        <dbReference type="PROSITE" id="PS50862"/>
    </source>
</evidence>
<keyword evidence="9 10" id="KW-0030">Aminoacyl-tRNA synthetase</keyword>
<dbReference type="InterPro" id="IPR004364">
    <property type="entry name" value="Aa-tRNA-synt_II"/>
</dbReference>
<dbReference type="GO" id="GO:0000287">
    <property type="term" value="F:magnesium ion binding"/>
    <property type="evidence" value="ECO:0007669"/>
    <property type="project" value="UniProtKB-UniRule"/>
</dbReference>
<dbReference type="GO" id="GO:0004815">
    <property type="term" value="F:aspartate-tRNA ligase activity"/>
    <property type="evidence" value="ECO:0007669"/>
    <property type="project" value="UniProtKB-UniRule"/>
</dbReference>
<keyword evidence="4 10" id="KW-0436">Ligase</keyword>
<dbReference type="PROSITE" id="PS50862">
    <property type="entry name" value="AA_TRNA_LIGASE_II"/>
    <property type="match status" value="1"/>
</dbReference>
<keyword evidence="6 10" id="KW-0067">ATP-binding</keyword>
<dbReference type="NCBIfam" id="TIGR00458">
    <property type="entry name" value="aspS_nondisc"/>
    <property type="match status" value="1"/>
</dbReference>
<feature type="binding site" evidence="10">
    <location>
        <begin position="222"/>
        <end position="224"/>
    </location>
    <ligand>
        <name>ATP</name>
        <dbReference type="ChEBI" id="CHEBI:30616"/>
    </ligand>
</feature>
<feature type="site" description="Important for tRNA non-discrimination" evidence="10">
    <location>
        <position position="85"/>
    </location>
</feature>
<organism evidence="12">
    <name type="scientific">uncultured marine group II/III euryarchaeote KM3_91_D09</name>
    <dbReference type="NCBI Taxonomy" id="1456542"/>
    <lineage>
        <taxon>Archaea</taxon>
        <taxon>Methanobacteriati</taxon>
        <taxon>Methanobacteriota</taxon>
        <taxon>environmental samples</taxon>
    </lineage>
</organism>
<dbReference type="EC" id="6.1.1.23" evidence="10"/>
<feature type="binding site" evidence="10">
    <location>
        <position position="358"/>
    </location>
    <ligand>
        <name>L-aspartate</name>
        <dbReference type="ChEBI" id="CHEBI:29991"/>
    </ligand>
</feature>
<dbReference type="PANTHER" id="PTHR43450:SF1">
    <property type="entry name" value="ASPARTATE--TRNA LIGASE, CYTOPLASMIC"/>
    <property type="match status" value="1"/>
</dbReference>
<keyword evidence="5 10" id="KW-0547">Nucleotide-binding</keyword>
<evidence type="ECO:0000256" key="10">
    <source>
        <dbReference type="HAMAP-Rule" id="MF_02075"/>
    </source>
</evidence>
<feature type="binding site" evidence="10">
    <location>
        <begin position="399"/>
        <end position="402"/>
    </location>
    <ligand>
        <name>ATP</name>
        <dbReference type="ChEBI" id="CHEBI:30616"/>
    </ligand>
</feature>
<comment type="function">
    <text evidence="10">Aspartyl-tRNA synthetase with relaxed tRNA specificity since it is able to aspartylate not only its cognate tRNA(Asp) but also tRNA(Asn). Reaction proceeds in two steps: L-aspartate is first activated by ATP to form Asp-AMP and then transferred to the acceptor end of tRNA(Asp/Asn).</text>
</comment>
<feature type="binding site" evidence="10">
    <location>
        <position position="170"/>
    </location>
    <ligand>
        <name>L-aspartate</name>
        <dbReference type="ChEBI" id="CHEBI:29991"/>
    </ligand>
</feature>
<dbReference type="Gene3D" id="3.30.930.10">
    <property type="entry name" value="Bira Bifunctional Protein, Domain 2"/>
    <property type="match status" value="1"/>
</dbReference>